<dbReference type="AlphaFoldDB" id="A0A0I9SE54"/>
<dbReference type="NCBIfam" id="NF033547">
    <property type="entry name" value="transpos_IS1595"/>
    <property type="match status" value="1"/>
</dbReference>
<dbReference type="PATRIC" id="fig|817.53.peg.114"/>
<organism evidence="2">
    <name type="scientific">Bacteroides fragilis</name>
    <dbReference type="NCBI Taxonomy" id="817"/>
    <lineage>
        <taxon>Bacteria</taxon>
        <taxon>Pseudomonadati</taxon>
        <taxon>Bacteroidota</taxon>
        <taxon>Bacteroidia</taxon>
        <taxon>Bacteroidales</taxon>
        <taxon>Bacteroidaceae</taxon>
        <taxon>Bacteroides</taxon>
    </lineage>
</organism>
<dbReference type="SMART" id="SM01126">
    <property type="entry name" value="DDE_Tnp_IS1595"/>
    <property type="match status" value="1"/>
</dbReference>
<gene>
    <name evidence="2" type="ORF">EE52_0200575</name>
</gene>
<feature type="domain" description="ISXO2-like transposase" evidence="1">
    <location>
        <begin position="125"/>
        <end position="282"/>
    </location>
</feature>
<comment type="caution">
    <text evidence="2">The sequence shown here is derived from an EMBL/GenBank/DDBJ whole genome shotgun (WGS) entry which is preliminary data.</text>
</comment>
<proteinExistence type="predicted"/>
<dbReference type="Pfam" id="PF12762">
    <property type="entry name" value="DDE_Tnp_IS1595"/>
    <property type="match status" value="1"/>
</dbReference>
<sequence>MNIFSFTAHFGSEEDCRLHFKEQRDKEGVVCKRCGGTSHYWLQGKWSYECKGCRFRTSLRSGTIMESSKLPFLVWYKTMFLMSCTKKGFSTNELQKQLGLKRYEPVWAMVHKLRRAMGNRDARYTLEGMIELDEGYFSVASKEIERGKGTRGRGAEGKQNVAVMAESTPLEDIETGKKEKHVRYFKARVLDSHQSEGINGVVRDCMEDDAIVFSDKSTSYVDISDLVELHVTEKSDAKTTKETLKWVHIAISNAKRTLLGNYHKIKRKYLQLYLNEFIYKLNRRYFGDKLFDRLVIANITGA</sequence>
<dbReference type="Pfam" id="PF12760">
    <property type="entry name" value="Zn_ribbon_IS1595"/>
    <property type="match status" value="1"/>
</dbReference>
<evidence type="ECO:0000313" key="2">
    <source>
        <dbReference type="EMBL" id="KFX76576.1"/>
    </source>
</evidence>
<reference evidence="2" key="1">
    <citation type="book" date="2014" name="THE 24TH EUROPEAN CONGRESS OF CLINICAL MICROBIOLOGY AND INFECTIOUS DISEASES" publisher="ECCMID 2014" city="Barcelona, Spain">
        <title>Identification of resistance genes in three multidrug-resistant Bacteroides fragilis isolates by whole genome sequencing.</title>
        <editorList>
            <person name="Unknown"/>
            <person name="A."/>
        </editorList>
        <authorList>
            <person name="Sydenham T.V."/>
            <person name="Hasman H."/>
            <person name="Wang M."/>
            <person name="Soki J."/>
            <person name="Nagy E."/>
            <person name="Justesen U.S."/>
        </authorList>
    </citation>
    <scope>NUCLEOTIDE SEQUENCE</scope>
    <source>
        <strain evidence="2">DCMOUH0018B</strain>
    </source>
</reference>
<dbReference type="InterPro" id="IPR024442">
    <property type="entry name" value="Transposase_Zn_ribbon"/>
</dbReference>
<reference evidence="2" key="2">
    <citation type="submission" date="2014-07" db="EMBL/GenBank/DDBJ databases">
        <title>Genetics and epidemiology of antimicrobial resistance in B. fragilis group.</title>
        <authorList>
            <person name="Sydenham T.V."/>
            <person name="Hasman H."/>
            <person name="Kemp M."/>
            <person name="Justesen U.S."/>
        </authorList>
    </citation>
    <scope>NUCLEOTIDE SEQUENCE [LARGE SCALE GENOMIC DNA]</scope>
    <source>
        <strain evidence="2">DCMOUH0018B</strain>
    </source>
</reference>
<evidence type="ECO:0000259" key="1">
    <source>
        <dbReference type="SMART" id="SM01126"/>
    </source>
</evidence>
<protein>
    <submittedName>
        <fullName evidence="2">Transposase</fullName>
    </submittedName>
</protein>
<dbReference type="InterPro" id="IPR024445">
    <property type="entry name" value="Tnp_ISXO2-like"/>
</dbReference>
<accession>A0A0I9SE54</accession>
<dbReference type="GeneID" id="86891798"/>
<dbReference type="EMBL" id="JMZZ02000029">
    <property type="protein sequence ID" value="KFX76576.1"/>
    <property type="molecule type" value="Genomic_DNA"/>
</dbReference>
<dbReference type="RefSeq" id="WP_005807145.1">
    <property type="nucleotide sequence ID" value="NZ_CP036542.1"/>
</dbReference>
<name>A0A0I9SE54_BACFG</name>